<name>N1VYA1_9LEPT</name>
<keyword evidence="3" id="KW-1185">Reference proteome</keyword>
<organism evidence="2 3">
    <name type="scientific">Leptospira terpstrae serovar Hualin str. LT 11-33 = ATCC 700639</name>
    <dbReference type="NCBI Taxonomy" id="1257025"/>
    <lineage>
        <taxon>Bacteria</taxon>
        <taxon>Pseudomonadati</taxon>
        <taxon>Spirochaetota</taxon>
        <taxon>Spirochaetia</taxon>
        <taxon>Leptospirales</taxon>
        <taxon>Leptospiraceae</taxon>
        <taxon>Leptospira</taxon>
    </lineage>
</organism>
<dbReference type="OrthoDB" id="346283at2"/>
<reference evidence="2" key="1">
    <citation type="submission" date="2013-03" db="EMBL/GenBank/DDBJ databases">
        <authorList>
            <person name="Harkins D.M."/>
            <person name="Durkin A.S."/>
            <person name="Brinkac L.M."/>
            <person name="Haft D.H."/>
            <person name="Selengut J.D."/>
            <person name="Sanka R."/>
            <person name="DePew J."/>
            <person name="Purushe J."/>
            <person name="Hartskeerl R.A."/>
            <person name="Ahmed A."/>
            <person name="van der Linden H."/>
            <person name="Goris M.G.A."/>
            <person name="Vinetz J.M."/>
            <person name="Sutton G.G."/>
            <person name="Nierman W.C."/>
            <person name="Fouts D.E."/>
        </authorList>
    </citation>
    <scope>NUCLEOTIDE SEQUENCE [LARGE SCALE GENOMIC DNA]</scope>
    <source>
        <strain evidence="2">LT 11-33</strain>
    </source>
</reference>
<feature type="transmembrane region" description="Helical" evidence="1">
    <location>
        <begin position="12"/>
        <end position="32"/>
    </location>
</feature>
<feature type="transmembrane region" description="Helical" evidence="1">
    <location>
        <begin position="52"/>
        <end position="70"/>
    </location>
</feature>
<evidence type="ECO:0000256" key="1">
    <source>
        <dbReference type="SAM" id="Phobius"/>
    </source>
</evidence>
<dbReference type="EMBL" id="AOGW02000001">
    <property type="protein sequence ID" value="EMY63538.1"/>
    <property type="molecule type" value="Genomic_DNA"/>
</dbReference>
<protein>
    <recommendedName>
        <fullName evidence="4">Phage abortive infection protein</fullName>
    </recommendedName>
</protein>
<dbReference type="AlphaFoldDB" id="N1VYA1"/>
<accession>N1VYA1</accession>
<keyword evidence="1" id="KW-0472">Membrane</keyword>
<evidence type="ECO:0008006" key="4">
    <source>
        <dbReference type="Google" id="ProtNLM"/>
    </source>
</evidence>
<evidence type="ECO:0000313" key="3">
    <source>
        <dbReference type="Proteomes" id="UP000012371"/>
    </source>
</evidence>
<dbReference type="RefSeq" id="WP_002971508.1">
    <property type="nucleotide sequence ID" value="NZ_AOGW02000001.1"/>
</dbReference>
<sequence length="231" mass="27197">MKNIKHKLNVDKNFRILIIPIFTIILIFGLYILKFNYGISDEQAVWGSFGDYIGGILNPILTFITIIYLIKSHTLQIDETREIQNENRLSIYVRSLDQISNDLFEFYKKSCIIGHVEYSYLGALENILRIELLDLDLKISVNIENLEERYNKIIKNAINRLPLEGKQINEFERIFQSRKNVSMLEKFKIAKSITEDIKYLEPEHPIPKLFLIDHEILNKLFTINSKIFNKT</sequence>
<dbReference type="STRING" id="1257025.LEP1GSC203_0412"/>
<proteinExistence type="predicted"/>
<keyword evidence="1" id="KW-0812">Transmembrane</keyword>
<comment type="caution">
    <text evidence="2">The sequence shown here is derived from an EMBL/GenBank/DDBJ whole genome shotgun (WGS) entry which is preliminary data.</text>
</comment>
<gene>
    <name evidence="2" type="ORF">LEP1GSC203_0412</name>
</gene>
<evidence type="ECO:0000313" key="2">
    <source>
        <dbReference type="EMBL" id="EMY63538.1"/>
    </source>
</evidence>
<keyword evidence="1" id="KW-1133">Transmembrane helix</keyword>
<dbReference type="Proteomes" id="UP000012371">
    <property type="component" value="Unassembled WGS sequence"/>
</dbReference>